<organism evidence="6 8">
    <name type="scientific">Acetivibrio saccincola</name>
    <dbReference type="NCBI Taxonomy" id="1677857"/>
    <lineage>
        <taxon>Bacteria</taxon>
        <taxon>Bacillati</taxon>
        <taxon>Bacillota</taxon>
        <taxon>Clostridia</taxon>
        <taxon>Eubacteriales</taxon>
        <taxon>Oscillospiraceae</taxon>
        <taxon>Acetivibrio</taxon>
    </lineage>
</organism>
<dbReference type="CDD" id="cd16393">
    <property type="entry name" value="SPO0J_N"/>
    <property type="match status" value="1"/>
</dbReference>
<dbReference type="EMBL" id="NEMB01000003">
    <property type="protein sequence ID" value="PQQ65811.1"/>
    <property type="molecule type" value="Genomic_DNA"/>
</dbReference>
<dbReference type="EMBL" id="CP025197">
    <property type="protein sequence ID" value="AUG56000.1"/>
    <property type="molecule type" value="Genomic_DNA"/>
</dbReference>
<accession>A0A2K9EKQ3</accession>
<dbReference type="Proteomes" id="UP000233534">
    <property type="component" value="Chromosome"/>
</dbReference>
<keyword evidence="3" id="KW-0159">Chromosome partition</keyword>
<dbReference type="RefSeq" id="WP_101298449.1">
    <property type="nucleotide sequence ID" value="NZ_CP025197.1"/>
</dbReference>
<evidence type="ECO:0000256" key="1">
    <source>
        <dbReference type="ARBA" id="ARBA00004453"/>
    </source>
</evidence>
<dbReference type="GO" id="GO:0045881">
    <property type="term" value="P:positive regulation of sporulation resulting in formation of a cellular spore"/>
    <property type="evidence" value="ECO:0007669"/>
    <property type="project" value="TreeGrafter"/>
</dbReference>
<evidence type="ECO:0000313" key="6">
    <source>
        <dbReference type="EMBL" id="AUG56000.1"/>
    </source>
</evidence>
<dbReference type="Gene3D" id="3.90.1530.30">
    <property type="match status" value="1"/>
</dbReference>
<evidence type="ECO:0000259" key="5">
    <source>
        <dbReference type="SMART" id="SM00470"/>
    </source>
</evidence>
<dbReference type="Pfam" id="PF23552">
    <property type="entry name" value="ParB_C"/>
    <property type="match status" value="1"/>
</dbReference>
<protein>
    <submittedName>
        <fullName evidence="7">Chromosome partitioning protein ParB</fullName>
    </submittedName>
    <submittedName>
        <fullName evidence="6">Putative chromosome-partitioning protein ParB</fullName>
    </submittedName>
</protein>
<dbReference type="Proteomes" id="UP000239720">
    <property type="component" value="Unassembled WGS sequence"/>
</dbReference>
<dbReference type="GO" id="GO:0005694">
    <property type="term" value="C:chromosome"/>
    <property type="evidence" value="ECO:0007669"/>
    <property type="project" value="TreeGrafter"/>
</dbReference>
<dbReference type="GO" id="GO:0003677">
    <property type="term" value="F:DNA binding"/>
    <property type="evidence" value="ECO:0007669"/>
    <property type="project" value="UniProtKB-KW"/>
</dbReference>
<comment type="similarity">
    <text evidence="2">Belongs to the ParB family.</text>
</comment>
<dbReference type="GO" id="GO:0007059">
    <property type="term" value="P:chromosome segregation"/>
    <property type="evidence" value="ECO:0007669"/>
    <property type="project" value="UniProtKB-KW"/>
</dbReference>
<dbReference type="FunFam" id="3.90.1530.30:FF:000001">
    <property type="entry name" value="Chromosome partitioning protein ParB"/>
    <property type="match status" value="1"/>
</dbReference>
<feature type="domain" description="ParB-like N-terminal" evidence="5">
    <location>
        <begin position="28"/>
        <end position="117"/>
    </location>
</feature>
<dbReference type="InterPro" id="IPR041468">
    <property type="entry name" value="HTH_ParB/Spo0J"/>
</dbReference>
<keyword evidence="8" id="KW-1185">Reference proteome</keyword>
<dbReference type="InterPro" id="IPR050336">
    <property type="entry name" value="Chromosome_partition/occlusion"/>
</dbReference>
<dbReference type="InterPro" id="IPR057240">
    <property type="entry name" value="ParB_dimer_C"/>
</dbReference>
<dbReference type="OrthoDB" id="9802051at2"/>
<dbReference type="FunFam" id="1.10.10.2830:FF:000001">
    <property type="entry name" value="Chromosome partitioning protein ParB"/>
    <property type="match status" value="1"/>
</dbReference>
<comment type="subcellular location">
    <subcellularLocation>
        <location evidence="1">Cytoplasm</location>
        <location evidence="1">Nucleoid</location>
    </subcellularLocation>
</comment>
<keyword evidence="4" id="KW-0238">DNA-binding</keyword>
<dbReference type="InterPro" id="IPR036086">
    <property type="entry name" value="ParB/Sulfiredoxin_sf"/>
</dbReference>
<dbReference type="Pfam" id="PF02195">
    <property type="entry name" value="ParB_N"/>
    <property type="match status" value="1"/>
</dbReference>
<dbReference type="KEGG" id="hsc:HVS_00040"/>
<dbReference type="AlphaFoldDB" id="A0A2K9EKQ3"/>
<dbReference type="InterPro" id="IPR004437">
    <property type="entry name" value="ParB/RepB/Spo0J"/>
</dbReference>
<evidence type="ECO:0000313" key="7">
    <source>
        <dbReference type="EMBL" id="PQQ65811.1"/>
    </source>
</evidence>
<dbReference type="SUPFAM" id="SSF110849">
    <property type="entry name" value="ParB/Sulfiredoxin"/>
    <property type="match status" value="1"/>
</dbReference>
<evidence type="ECO:0000256" key="4">
    <source>
        <dbReference type="ARBA" id="ARBA00023125"/>
    </source>
</evidence>
<dbReference type="SUPFAM" id="SSF109709">
    <property type="entry name" value="KorB DNA-binding domain-like"/>
    <property type="match status" value="1"/>
</dbReference>
<dbReference type="Gene3D" id="1.10.10.2830">
    <property type="match status" value="1"/>
</dbReference>
<evidence type="ECO:0000256" key="2">
    <source>
        <dbReference type="ARBA" id="ARBA00006295"/>
    </source>
</evidence>
<dbReference type="InterPro" id="IPR003115">
    <property type="entry name" value="ParB_N"/>
</dbReference>
<dbReference type="Pfam" id="PF17762">
    <property type="entry name" value="HTH_ParB"/>
    <property type="match status" value="1"/>
</dbReference>
<gene>
    <name evidence="6" type="primary">parB</name>
    <name evidence="7" type="ORF">B9R14_02865</name>
    <name evidence="6" type="ORF">HVS_00040</name>
</gene>
<reference evidence="7 9" key="2">
    <citation type="journal article" date="2018" name="Syst. Appl. Microbiol.">
        <title>Characterization and high-quality draft genome sequence of Herbivorax saccincola A7, an anaerobic, alkaliphilic, thermophilic, cellulolytic, and xylanolytic bacterium.</title>
        <authorList>
            <person name="Aikawa S."/>
            <person name="Baramee S."/>
            <person name="Sermsathanaswadi J."/>
            <person name="Thianheng P."/>
            <person name="Tachaapaikoon C."/>
            <person name="Shikata A."/>
            <person name="Waeonukul R."/>
            <person name="Pason P."/>
            <person name="Ratanakhanokchai K."/>
            <person name="Kosugi A."/>
        </authorList>
    </citation>
    <scope>NUCLEOTIDE SEQUENCE [LARGE SCALE GENOMIC DNA]</scope>
    <source>
        <strain evidence="7 9">A7</strain>
    </source>
</reference>
<reference evidence="6 8" key="1">
    <citation type="submission" date="2017-12" db="EMBL/GenBank/DDBJ databases">
        <title>Complete genome sequence of Herbivorax saccincola GGR1, a novel Cellulosome-producing hydrolytic bacterium in a thermophilic biogas plant, established by Illumina and Nanopore MinION sequencing.</title>
        <authorList>
            <person name="Pechtl A."/>
            <person name="Ruckert C."/>
            <person name="Koeck D.E."/>
            <person name="Maus I."/>
            <person name="Winkler A."/>
            <person name="Kalinowski J."/>
            <person name="Puhler A."/>
            <person name="Schwarz W.W."/>
            <person name="Zverlov V.V."/>
            <person name="Schluter A."/>
            <person name="Liebl W."/>
        </authorList>
    </citation>
    <scope>NUCLEOTIDE SEQUENCE [LARGE SCALE GENOMIC DNA]</scope>
    <source>
        <strain evidence="6">GGR1</strain>
        <strain evidence="8">SR1</strain>
    </source>
</reference>
<evidence type="ECO:0000313" key="9">
    <source>
        <dbReference type="Proteomes" id="UP000239720"/>
    </source>
</evidence>
<evidence type="ECO:0000313" key="8">
    <source>
        <dbReference type="Proteomes" id="UP000233534"/>
    </source>
</evidence>
<dbReference type="PANTHER" id="PTHR33375:SF1">
    <property type="entry name" value="CHROMOSOME-PARTITIONING PROTEIN PARB-RELATED"/>
    <property type="match status" value="1"/>
</dbReference>
<sequence>MSKRALGKGLGALISEAKTSPDEKEGVLELGINEIEPNSNQPRKSFDEKALIQLSESIKEHGIIQPIIVKKEGDIYRIVAGERRWRAARLLGLKKIPAIVRDFSNKQVMEIALIENIQREDLNPIEEAEAYERLIVEHNMTQEQISNSIGKSRPAIANSLRLLTLSDNIKKFLISGQITSGHARALLSLEDKKKQESICNEIIEKNLSVRETEKLVKSIKNKDKESKKKVVKKQDEHEFEKVEEDLQNILGTKVKIINKNKKGQILIEYYSSEELNRLIELISNKGK</sequence>
<dbReference type="PANTHER" id="PTHR33375">
    <property type="entry name" value="CHROMOSOME-PARTITIONING PROTEIN PARB-RELATED"/>
    <property type="match status" value="1"/>
</dbReference>
<evidence type="ECO:0000256" key="3">
    <source>
        <dbReference type="ARBA" id="ARBA00022829"/>
    </source>
</evidence>
<dbReference type="SMART" id="SM00470">
    <property type="entry name" value="ParB"/>
    <property type="match status" value="1"/>
</dbReference>
<name>A0A2K9EKQ3_9FIRM</name>
<proteinExistence type="inferred from homology"/>
<dbReference type="NCBIfam" id="TIGR00180">
    <property type="entry name" value="parB_part"/>
    <property type="match status" value="1"/>
</dbReference>
<dbReference type="GO" id="GO:0009295">
    <property type="term" value="C:nucleoid"/>
    <property type="evidence" value="ECO:0007669"/>
    <property type="project" value="UniProtKB-SubCell"/>
</dbReference>